<keyword evidence="2" id="KW-0378">Hydrolase</keyword>
<dbReference type="SUPFAM" id="SSF53474">
    <property type="entry name" value="alpha/beta-Hydrolases"/>
    <property type="match status" value="1"/>
</dbReference>
<sequence length="261" mass="28651">MLEVIDRGDTSSAHPVPLLFVHGAWHAAWCWEENFLGYFAERGYRALAVSFRGHGASSSDKPLRSCGVDDYVADIVAVAESLPVPPVVIGHSMGGLIVQKYLEGRPAPAAVLMASIPPRGNYGSTLRWLRHRPWDAIKMAVTGRALPYITSPERARQHFFSETTPAETVLQCAARLQEDSPRISVDCLILKLPRPSRVTTPLLVLGAEQDGAHTCKEVLATARAYGTEAEFFAGMGHNMMLEPGWDAVADRIHRWLGERGL</sequence>
<evidence type="ECO:0000313" key="3">
    <source>
        <dbReference type="Proteomes" id="UP000193465"/>
    </source>
</evidence>
<protein>
    <submittedName>
        <fullName evidence="2">Alpha/beta hydrolase</fullName>
    </submittedName>
</protein>
<dbReference type="InterPro" id="IPR000073">
    <property type="entry name" value="AB_hydrolase_1"/>
</dbReference>
<dbReference type="EMBL" id="LQOT01000073">
    <property type="protein sequence ID" value="ORV40362.1"/>
    <property type="molecule type" value="Genomic_DNA"/>
</dbReference>
<dbReference type="PANTHER" id="PTHR43194:SF2">
    <property type="entry name" value="PEROXISOMAL MEMBRANE PROTEIN LPX1"/>
    <property type="match status" value="1"/>
</dbReference>
<dbReference type="AlphaFoldDB" id="A0A1X1T743"/>
<dbReference type="Gene3D" id="3.40.50.1820">
    <property type="entry name" value="alpha/beta hydrolase"/>
    <property type="match status" value="1"/>
</dbReference>
<dbReference type="InterPro" id="IPR029058">
    <property type="entry name" value="AB_hydrolase_fold"/>
</dbReference>
<keyword evidence="3" id="KW-1185">Reference proteome</keyword>
<gene>
    <name evidence="2" type="ORF">AWC02_18460</name>
</gene>
<feature type="domain" description="AB hydrolase-1" evidence="1">
    <location>
        <begin position="18"/>
        <end position="250"/>
    </location>
</feature>
<dbReference type="Proteomes" id="UP000193465">
    <property type="component" value="Unassembled WGS sequence"/>
</dbReference>
<evidence type="ECO:0000259" key="1">
    <source>
        <dbReference type="Pfam" id="PF12697"/>
    </source>
</evidence>
<proteinExistence type="predicted"/>
<accession>A0A1X1T743</accession>
<dbReference type="Pfam" id="PF12697">
    <property type="entry name" value="Abhydrolase_6"/>
    <property type="match status" value="1"/>
</dbReference>
<dbReference type="STRING" id="188915.AWC02_18460"/>
<organism evidence="2 3">
    <name type="scientific">Mycolicibacter engbaekii</name>
    <dbReference type="NCBI Taxonomy" id="188915"/>
    <lineage>
        <taxon>Bacteria</taxon>
        <taxon>Bacillati</taxon>
        <taxon>Actinomycetota</taxon>
        <taxon>Actinomycetes</taxon>
        <taxon>Mycobacteriales</taxon>
        <taxon>Mycobacteriaceae</taxon>
        <taxon>Mycolicibacter</taxon>
    </lineage>
</organism>
<comment type="caution">
    <text evidence="2">The sequence shown here is derived from an EMBL/GenBank/DDBJ whole genome shotgun (WGS) entry which is preliminary data.</text>
</comment>
<dbReference type="PANTHER" id="PTHR43194">
    <property type="entry name" value="HYDROLASE ALPHA/BETA FOLD FAMILY"/>
    <property type="match status" value="1"/>
</dbReference>
<dbReference type="RefSeq" id="WP_085130180.1">
    <property type="nucleotide sequence ID" value="NZ_LQOT01000073.1"/>
</dbReference>
<dbReference type="GO" id="GO:0016787">
    <property type="term" value="F:hydrolase activity"/>
    <property type="evidence" value="ECO:0007669"/>
    <property type="project" value="UniProtKB-KW"/>
</dbReference>
<dbReference type="InterPro" id="IPR050228">
    <property type="entry name" value="Carboxylesterase_BioH"/>
</dbReference>
<name>A0A1X1T743_9MYCO</name>
<evidence type="ECO:0000313" key="2">
    <source>
        <dbReference type="EMBL" id="ORV40362.1"/>
    </source>
</evidence>
<reference evidence="2 3" key="1">
    <citation type="submission" date="2016-01" db="EMBL/GenBank/DDBJ databases">
        <title>The new phylogeny of the genus Mycobacterium.</title>
        <authorList>
            <person name="Tarcisio F."/>
            <person name="Conor M."/>
            <person name="Antonella G."/>
            <person name="Elisabetta G."/>
            <person name="Giulia F.S."/>
            <person name="Sara T."/>
            <person name="Anna F."/>
            <person name="Clotilde B."/>
            <person name="Roberto B."/>
            <person name="Veronica D.S."/>
            <person name="Fabio R."/>
            <person name="Monica P."/>
            <person name="Olivier J."/>
            <person name="Enrico T."/>
            <person name="Nicola S."/>
        </authorList>
    </citation>
    <scope>NUCLEOTIDE SEQUENCE [LARGE SCALE GENOMIC DNA]</scope>
    <source>
        <strain evidence="2 3">ATCC 27353</strain>
    </source>
</reference>